<comment type="caution">
    <text evidence="1">The sequence shown here is derived from an EMBL/GenBank/DDBJ whole genome shotgun (WGS) entry which is preliminary data.</text>
</comment>
<dbReference type="EMBL" id="JAAXLA010000013">
    <property type="protein sequence ID" value="NMH97552.1"/>
    <property type="molecule type" value="Genomic_DNA"/>
</dbReference>
<evidence type="ECO:0000313" key="1">
    <source>
        <dbReference type="EMBL" id="NMH97552.1"/>
    </source>
</evidence>
<gene>
    <name evidence="1" type="ORF">HF526_09535</name>
</gene>
<organism evidence="1 2">
    <name type="scientific">Pseudonocardia acidicola</name>
    <dbReference type="NCBI Taxonomy" id="2724939"/>
    <lineage>
        <taxon>Bacteria</taxon>
        <taxon>Bacillati</taxon>
        <taxon>Actinomycetota</taxon>
        <taxon>Actinomycetes</taxon>
        <taxon>Pseudonocardiales</taxon>
        <taxon>Pseudonocardiaceae</taxon>
        <taxon>Pseudonocardia</taxon>
    </lineage>
</organism>
<dbReference type="RefSeq" id="WP_169381002.1">
    <property type="nucleotide sequence ID" value="NZ_JAAXLA010000013.1"/>
</dbReference>
<dbReference type="Proteomes" id="UP000820669">
    <property type="component" value="Unassembled WGS sequence"/>
</dbReference>
<evidence type="ECO:0000313" key="2">
    <source>
        <dbReference type="Proteomes" id="UP000820669"/>
    </source>
</evidence>
<protein>
    <submittedName>
        <fullName evidence="1">Uncharacterized protein</fullName>
    </submittedName>
</protein>
<keyword evidence="2" id="KW-1185">Reference proteome</keyword>
<proteinExistence type="predicted"/>
<name>A0ABX1S9R3_9PSEU</name>
<accession>A0ABX1S9R3</accession>
<sequence>MQLVTYRRVDGTATHPCLGILQGDRSVDLARAHARTGAGPVPESMPELLRLGDAGLGLARAAAEWADEEDTAALDAVRLCVPLPRPTPSTSRPPR</sequence>
<reference evidence="1 2" key="1">
    <citation type="submission" date="2020-04" db="EMBL/GenBank/DDBJ databases">
        <authorList>
            <person name="Klaysubun C."/>
            <person name="Duangmal K."/>
            <person name="Lipun K."/>
        </authorList>
    </citation>
    <scope>NUCLEOTIDE SEQUENCE [LARGE SCALE GENOMIC DNA]</scope>
    <source>
        <strain evidence="1 2">K10HN5</strain>
    </source>
</reference>